<keyword evidence="7" id="KW-0206">Cytoskeleton</keyword>
<reference evidence="12" key="1">
    <citation type="submission" date="2014-01" db="EMBL/GenBank/DDBJ databases">
        <title>The Genome Sequence of Anopheles farauti FAR1 (V2).</title>
        <authorList>
            <consortium name="The Broad Institute Genomics Platform"/>
            <person name="Neafsey D.E."/>
            <person name="Besansky N."/>
            <person name="Howell P."/>
            <person name="Walton C."/>
            <person name="Young S.K."/>
            <person name="Zeng Q."/>
            <person name="Gargeya S."/>
            <person name="Fitzgerald M."/>
            <person name="Haas B."/>
            <person name="Abouelleil A."/>
            <person name="Allen A.W."/>
            <person name="Alvarado L."/>
            <person name="Arachchi H.M."/>
            <person name="Berlin A.M."/>
            <person name="Chapman S.B."/>
            <person name="Gainer-Dewar J."/>
            <person name="Goldberg J."/>
            <person name="Griggs A."/>
            <person name="Gujja S."/>
            <person name="Hansen M."/>
            <person name="Howarth C."/>
            <person name="Imamovic A."/>
            <person name="Ireland A."/>
            <person name="Larimer J."/>
            <person name="McCowan C."/>
            <person name="Murphy C."/>
            <person name="Pearson M."/>
            <person name="Poon T.W."/>
            <person name="Priest M."/>
            <person name="Roberts A."/>
            <person name="Saif S."/>
            <person name="Shea T."/>
            <person name="Sisk P."/>
            <person name="Sykes S."/>
            <person name="Wortman J."/>
            <person name="Nusbaum C."/>
            <person name="Birren B."/>
        </authorList>
    </citation>
    <scope>NUCLEOTIDE SEQUENCE [LARGE SCALE GENOMIC DNA]</scope>
    <source>
        <strain evidence="12">FAR1</strain>
    </source>
</reference>
<evidence type="ECO:0000256" key="3">
    <source>
        <dbReference type="ARBA" id="ARBA00022741"/>
    </source>
</evidence>
<feature type="compositionally biased region" description="Low complexity" evidence="9">
    <location>
        <begin position="761"/>
        <end position="771"/>
    </location>
</feature>
<dbReference type="Gene3D" id="3.40.850.10">
    <property type="entry name" value="Kinesin motor domain"/>
    <property type="match status" value="1"/>
</dbReference>
<evidence type="ECO:0000256" key="9">
    <source>
        <dbReference type="SAM" id="MobiDB-lite"/>
    </source>
</evidence>
<dbReference type="Proteomes" id="UP000075886">
    <property type="component" value="Unassembled WGS sequence"/>
</dbReference>
<dbReference type="PRINTS" id="PR00380">
    <property type="entry name" value="KINESINHEAVY"/>
</dbReference>
<dbReference type="EMBL" id="AXCN02002523">
    <property type="status" value="NOT_ANNOTATED_CDS"/>
    <property type="molecule type" value="Genomic_DNA"/>
</dbReference>
<evidence type="ECO:0000256" key="2">
    <source>
        <dbReference type="ARBA" id="ARBA00022701"/>
    </source>
</evidence>
<name>A0A182Q0K9_9DIPT</name>
<evidence type="ECO:0000256" key="1">
    <source>
        <dbReference type="ARBA" id="ARBA00004245"/>
    </source>
</evidence>
<dbReference type="InterPro" id="IPR036961">
    <property type="entry name" value="Kinesin_motor_dom_sf"/>
</dbReference>
<keyword evidence="12" id="KW-1185">Reference proteome</keyword>
<feature type="region of interest" description="Disordered" evidence="9">
    <location>
        <begin position="44"/>
        <end position="69"/>
    </location>
</feature>
<feature type="binding site" evidence="8">
    <location>
        <begin position="159"/>
        <end position="166"/>
    </location>
    <ligand>
        <name>ATP</name>
        <dbReference type="ChEBI" id="CHEBI:30616"/>
    </ligand>
</feature>
<dbReference type="GO" id="GO:0005874">
    <property type="term" value="C:microtubule"/>
    <property type="evidence" value="ECO:0007669"/>
    <property type="project" value="UniProtKB-KW"/>
</dbReference>
<evidence type="ECO:0000256" key="5">
    <source>
        <dbReference type="ARBA" id="ARBA00023054"/>
    </source>
</evidence>
<evidence type="ECO:0000259" key="10">
    <source>
        <dbReference type="PROSITE" id="PS50067"/>
    </source>
</evidence>
<organism evidence="11 12">
    <name type="scientific">Anopheles farauti</name>
    <dbReference type="NCBI Taxonomy" id="69004"/>
    <lineage>
        <taxon>Eukaryota</taxon>
        <taxon>Metazoa</taxon>
        <taxon>Ecdysozoa</taxon>
        <taxon>Arthropoda</taxon>
        <taxon>Hexapoda</taxon>
        <taxon>Insecta</taxon>
        <taxon>Pterygota</taxon>
        <taxon>Neoptera</taxon>
        <taxon>Endopterygota</taxon>
        <taxon>Diptera</taxon>
        <taxon>Nematocera</taxon>
        <taxon>Culicoidea</taxon>
        <taxon>Culicidae</taxon>
        <taxon>Anophelinae</taxon>
        <taxon>Anopheles</taxon>
    </lineage>
</organism>
<comment type="similarity">
    <text evidence="8">Belongs to the TRAFAC class myosin-kinesin ATPase superfamily. Kinesin family.</text>
</comment>
<dbReference type="InterPro" id="IPR027417">
    <property type="entry name" value="P-loop_NTPase"/>
</dbReference>
<evidence type="ECO:0000256" key="4">
    <source>
        <dbReference type="ARBA" id="ARBA00022840"/>
    </source>
</evidence>
<dbReference type="InterPro" id="IPR027640">
    <property type="entry name" value="Kinesin-like_fam"/>
</dbReference>
<feature type="region of interest" description="Disordered" evidence="9">
    <location>
        <begin position="761"/>
        <end position="819"/>
    </location>
</feature>
<dbReference type="GO" id="GO:0003777">
    <property type="term" value="F:microtubule motor activity"/>
    <property type="evidence" value="ECO:0007669"/>
    <property type="project" value="InterPro"/>
</dbReference>
<dbReference type="GO" id="GO:0008017">
    <property type="term" value="F:microtubule binding"/>
    <property type="evidence" value="ECO:0007669"/>
    <property type="project" value="InterPro"/>
</dbReference>
<feature type="compositionally biased region" description="Low complexity" evidence="9">
    <location>
        <begin position="807"/>
        <end position="819"/>
    </location>
</feature>
<proteinExistence type="inferred from homology"/>
<feature type="compositionally biased region" description="Low complexity" evidence="9">
    <location>
        <begin position="494"/>
        <end position="504"/>
    </location>
</feature>
<evidence type="ECO:0000313" key="11">
    <source>
        <dbReference type="EnsemblMetazoa" id="AFAF000672-PA"/>
    </source>
</evidence>
<evidence type="ECO:0000313" key="12">
    <source>
        <dbReference type="Proteomes" id="UP000075886"/>
    </source>
</evidence>
<evidence type="ECO:0000256" key="6">
    <source>
        <dbReference type="ARBA" id="ARBA00023175"/>
    </source>
</evidence>
<dbReference type="GO" id="GO:0005524">
    <property type="term" value="F:ATP binding"/>
    <property type="evidence" value="ECO:0007669"/>
    <property type="project" value="UniProtKB-UniRule"/>
</dbReference>
<feature type="region of interest" description="Disordered" evidence="9">
    <location>
        <begin position="176"/>
        <end position="215"/>
    </location>
</feature>
<dbReference type="Pfam" id="PF00225">
    <property type="entry name" value="Kinesin"/>
    <property type="match status" value="1"/>
</dbReference>
<sequence length="819" mass="90502">MSGTGNANVEDLPRARRAVKAREQAFNCTMSRTPQTGLNVRQTTLQPPSRAGAATASNGRLTTATPPAATNMTGAEERLMVTVRIRPLSDPGEPTCLQAQPNRSRSLLFDDGTRNKPKKYNYDCVFGEASTQEEVYGIAVAPLVQDVLNGYNAAVFAYGATGSGKTHTMLGPHVRPARTNPGTAATLTATPPTANNGANDTPDVPGSSPGPSVVQSSSGLMIRAVADIFDYIDQHSDGGENFKISLSYLEIYNELIRDLLNPGGPLELREDHRGNQSVAGLSEISTASRAEVIQLLLKGNKARTVEPTAANQTSSRSHALLSITVQNLTLAGTKQGRLFMTDLAGSERARKTKNRGKRLQEGAHINRSLLALGNCINALAGGARYVNFRDSKLTRLLKEALSGRCKTVMIAHVAPETRHRDETKNTLVYADRANHITTRLQEPTILEVEAAAAATRDAFPMAHYQNLVAELREEVSRLKMKMMTERPRSGAALQRQQQQLQEQESPTEEQVKKAELKFLREQIVQTFKQQMKLRRRLLEADSHLLGLELDAERQHMVISHWQSRQGKLYDRLEEEDEEGSDSEGSSALRSAWSELGSIEKEVKRYRQIRTTTEHELEECRKKGVALEDELPERISSDEERELLSLLCRVHELEADKVSLQAERMARQAELRRRDLQLLRAERQRRLCEDIISTQRRIIEEGKVEMPEDLRELYALYQQEIHASTYNSGMQTAAGGGFPRDALYEAKLPPIFGHERGIYSASSSSGSEWSAPSPLPPVDSEGNTVNPDRAMGPLVGPRLPSINRLRTSYGSAQSSASSDD</sequence>
<accession>A0A182Q0K9</accession>
<evidence type="ECO:0000256" key="7">
    <source>
        <dbReference type="ARBA" id="ARBA00023212"/>
    </source>
</evidence>
<dbReference type="VEuPathDB" id="VectorBase:AFAF000672"/>
<dbReference type="SUPFAM" id="SSF52540">
    <property type="entry name" value="P-loop containing nucleoside triphosphate hydrolases"/>
    <property type="match status" value="1"/>
</dbReference>
<keyword evidence="2" id="KW-0493">Microtubule</keyword>
<feature type="domain" description="Kinesin motor" evidence="10">
    <location>
        <begin position="78"/>
        <end position="436"/>
    </location>
</feature>
<keyword evidence="5" id="KW-0175">Coiled coil</keyword>
<comment type="subcellular location">
    <subcellularLocation>
        <location evidence="1">Cytoplasm</location>
        <location evidence="1">Cytoskeleton</location>
    </subcellularLocation>
</comment>
<protein>
    <recommendedName>
        <fullName evidence="10">Kinesin motor domain-containing protein</fullName>
    </recommendedName>
</protein>
<dbReference type="SMART" id="SM00129">
    <property type="entry name" value="KISc"/>
    <property type="match status" value="1"/>
</dbReference>
<feature type="compositionally biased region" description="Low complexity" evidence="9">
    <location>
        <begin position="179"/>
        <end position="215"/>
    </location>
</feature>
<dbReference type="AlphaFoldDB" id="A0A182Q0K9"/>
<keyword evidence="6 8" id="KW-0505">Motor protein</keyword>
<dbReference type="PANTHER" id="PTHR47968:SF13">
    <property type="entry name" value="KINESIN-LIKE PROTEIN KIF19 ISOFORM X1"/>
    <property type="match status" value="1"/>
</dbReference>
<feature type="region of interest" description="Disordered" evidence="9">
    <location>
        <begin position="485"/>
        <end position="509"/>
    </location>
</feature>
<dbReference type="PANTHER" id="PTHR47968">
    <property type="entry name" value="CENTROMERE PROTEIN E"/>
    <property type="match status" value="1"/>
</dbReference>
<dbReference type="GO" id="GO:0007018">
    <property type="term" value="P:microtubule-based movement"/>
    <property type="evidence" value="ECO:0007669"/>
    <property type="project" value="InterPro"/>
</dbReference>
<dbReference type="InterPro" id="IPR001752">
    <property type="entry name" value="Kinesin_motor_dom"/>
</dbReference>
<reference evidence="11" key="2">
    <citation type="submission" date="2020-05" db="UniProtKB">
        <authorList>
            <consortium name="EnsemblMetazoa"/>
        </authorList>
    </citation>
    <scope>IDENTIFICATION</scope>
    <source>
        <strain evidence="11">FAR1</strain>
    </source>
</reference>
<dbReference type="PROSITE" id="PS50067">
    <property type="entry name" value="KINESIN_MOTOR_2"/>
    <property type="match status" value="1"/>
</dbReference>
<dbReference type="STRING" id="69004.A0A182Q0K9"/>
<keyword evidence="3 8" id="KW-0547">Nucleotide-binding</keyword>
<evidence type="ECO:0000256" key="8">
    <source>
        <dbReference type="PROSITE-ProRule" id="PRU00283"/>
    </source>
</evidence>
<keyword evidence="4 8" id="KW-0067">ATP-binding</keyword>
<keyword evidence="7" id="KW-0963">Cytoplasm</keyword>
<dbReference type="EnsemblMetazoa" id="AFAF000672-RA">
    <property type="protein sequence ID" value="AFAF000672-PA"/>
    <property type="gene ID" value="AFAF000672"/>
</dbReference>